<feature type="transmembrane region" description="Helical" evidence="5">
    <location>
        <begin position="141"/>
        <end position="163"/>
    </location>
</feature>
<evidence type="ECO:0000313" key="8">
    <source>
        <dbReference type="Proteomes" id="UP000002011"/>
    </source>
</evidence>
<dbReference type="Pfam" id="PF04932">
    <property type="entry name" value="Wzy_C"/>
    <property type="match status" value="1"/>
</dbReference>
<feature type="transmembrane region" description="Helical" evidence="5">
    <location>
        <begin position="379"/>
        <end position="398"/>
    </location>
</feature>
<evidence type="ECO:0000256" key="2">
    <source>
        <dbReference type="ARBA" id="ARBA00022692"/>
    </source>
</evidence>
<keyword evidence="8" id="KW-1185">Reference proteome</keyword>
<keyword evidence="2 5" id="KW-0812">Transmembrane</keyword>
<dbReference type="STRING" id="471854.Dfer_3367"/>
<keyword evidence="3 5" id="KW-1133">Transmembrane helix</keyword>
<dbReference type="AlphaFoldDB" id="C6VS57"/>
<organism evidence="7 8">
    <name type="scientific">Dyadobacter fermentans (strain ATCC 700827 / DSM 18053 / CIP 107007 / KCTC 52180 / NS114)</name>
    <dbReference type="NCBI Taxonomy" id="471854"/>
    <lineage>
        <taxon>Bacteria</taxon>
        <taxon>Pseudomonadati</taxon>
        <taxon>Bacteroidota</taxon>
        <taxon>Cytophagia</taxon>
        <taxon>Cytophagales</taxon>
        <taxon>Spirosomataceae</taxon>
        <taxon>Dyadobacter</taxon>
    </lineage>
</organism>
<comment type="subcellular location">
    <subcellularLocation>
        <location evidence="1">Membrane</location>
        <topology evidence="1">Multi-pass membrane protein</topology>
    </subcellularLocation>
</comment>
<feature type="transmembrane region" description="Helical" evidence="5">
    <location>
        <begin position="244"/>
        <end position="269"/>
    </location>
</feature>
<gene>
    <name evidence="7" type="ordered locus">Dfer_3367</name>
</gene>
<evidence type="ECO:0000256" key="1">
    <source>
        <dbReference type="ARBA" id="ARBA00004141"/>
    </source>
</evidence>
<feature type="transmembrane region" description="Helical" evidence="5">
    <location>
        <begin position="119"/>
        <end position="135"/>
    </location>
</feature>
<feature type="transmembrane region" description="Helical" evidence="5">
    <location>
        <begin position="89"/>
        <end position="107"/>
    </location>
</feature>
<evidence type="ECO:0000313" key="7">
    <source>
        <dbReference type="EMBL" id="ACT94578.1"/>
    </source>
</evidence>
<proteinExistence type="predicted"/>
<feature type="transmembrane region" description="Helical" evidence="5">
    <location>
        <begin position="410"/>
        <end position="430"/>
    </location>
</feature>
<dbReference type="EMBL" id="CP001619">
    <property type="protein sequence ID" value="ACT94578.1"/>
    <property type="molecule type" value="Genomic_DNA"/>
</dbReference>
<feature type="domain" description="O-antigen ligase-related" evidence="6">
    <location>
        <begin position="244"/>
        <end position="386"/>
    </location>
</feature>
<dbReference type="RefSeq" id="WP_015812822.1">
    <property type="nucleotide sequence ID" value="NC_013037.1"/>
</dbReference>
<feature type="transmembrane region" description="Helical" evidence="5">
    <location>
        <begin position="436"/>
        <end position="452"/>
    </location>
</feature>
<name>C6VS57_DYAFD</name>
<accession>C6VS57</accession>
<reference evidence="7 8" key="1">
    <citation type="journal article" date="2009" name="Stand. Genomic Sci.">
        <title>Complete genome sequence of Dyadobacter fermentans type strain (NS114).</title>
        <authorList>
            <person name="Lang E."/>
            <person name="Lapidus A."/>
            <person name="Chertkov O."/>
            <person name="Brettin T."/>
            <person name="Detter J.C."/>
            <person name="Han C."/>
            <person name="Copeland A."/>
            <person name="Glavina Del Rio T."/>
            <person name="Nolan M."/>
            <person name="Chen F."/>
            <person name="Lucas S."/>
            <person name="Tice H."/>
            <person name="Cheng J.F."/>
            <person name="Land M."/>
            <person name="Hauser L."/>
            <person name="Chang Y.J."/>
            <person name="Jeffries C.D."/>
            <person name="Kopitz M."/>
            <person name="Bruce D."/>
            <person name="Goodwin L."/>
            <person name="Pitluck S."/>
            <person name="Ovchinnikova G."/>
            <person name="Pati A."/>
            <person name="Ivanova N."/>
            <person name="Mavrommatis K."/>
            <person name="Chen A."/>
            <person name="Palaniappan K."/>
            <person name="Chain P."/>
            <person name="Bristow J."/>
            <person name="Eisen J.A."/>
            <person name="Markowitz V."/>
            <person name="Hugenholtz P."/>
            <person name="Goker M."/>
            <person name="Rohde M."/>
            <person name="Kyrpides N.C."/>
            <person name="Klenk H.P."/>
        </authorList>
    </citation>
    <scope>NUCLEOTIDE SEQUENCE [LARGE SCALE GENOMIC DNA]</scope>
    <source>
        <strain evidence="8">ATCC 700827 / DSM 18053 / CIP 107007 / KCTC 52180 / NS114</strain>
    </source>
</reference>
<evidence type="ECO:0000256" key="5">
    <source>
        <dbReference type="SAM" id="Phobius"/>
    </source>
</evidence>
<protein>
    <submittedName>
        <fullName evidence="7">O-antigen polymerase</fullName>
    </submittedName>
</protein>
<dbReference type="InterPro" id="IPR007016">
    <property type="entry name" value="O-antigen_ligase-rel_domated"/>
</dbReference>
<feature type="transmembrane region" description="Helical" evidence="5">
    <location>
        <begin position="12"/>
        <end position="31"/>
    </location>
</feature>
<keyword evidence="4 5" id="KW-0472">Membrane</keyword>
<evidence type="ECO:0000256" key="3">
    <source>
        <dbReference type="ARBA" id="ARBA00022989"/>
    </source>
</evidence>
<feature type="transmembrane region" description="Helical" evidence="5">
    <location>
        <begin position="37"/>
        <end position="55"/>
    </location>
</feature>
<dbReference type="HOGENOM" id="CLU_588927_0_0_10"/>
<dbReference type="Proteomes" id="UP000002011">
    <property type="component" value="Chromosome"/>
</dbReference>
<dbReference type="KEGG" id="dfe:Dfer_3367"/>
<dbReference type="GO" id="GO:0016020">
    <property type="term" value="C:membrane"/>
    <property type="evidence" value="ECO:0007669"/>
    <property type="project" value="UniProtKB-SubCell"/>
</dbReference>
<feature type="transmembrane region" description="Helical" evidence="5">
    <location>
        <begin position="216"/>
        <end position="232"/>
    </location>
</feature>
<evidence type="ECO:0000259" key="6">
    <source>
        <dbReference type="Pfam" id="PF04932"/>
    </source>
</evidence>
<evidence type="ECO:0000256" key="4">
    <source>
        <dbReference type="ARBA" id="ARBA00023136"/>
    </source>
</evidence>
<sequence>MAGLVLEMLVKAWLAMGIAWVLTTLFDPVTALGVGQGQIVAVFGFYLYCLIVLALPSAHKPFHVLSIPFLTQFLHLFQKYDFSAGANSLWRLFPFIVMDLYLLCMLARFKTGLSRPEQSLLASWVIVQFLFIIISPNLERVIMGAFVLFLVTLPAGFLYFSIFSRTLGFTGRLELYCCLLFVILALGTFGLVFFGARYKGAENLLVTRNISDTNVTMAYFILVWPFAVRYASRMKLPLLATSLLVMLFAGVVVLSFSRGAVLIVGPYVAGTLFIMGRFRHLLWFTTSGIALYLGSDHLTRLLDVDLAYSWQLRFADFPVTKPGMDGLHAISGRAEIRKLAYSLFLESPLYGHGIASFEVLGPGYREAHSMFFTMLAEQGLIGTLYLYAVLLALGRQLLQMARVGTEYWPFLMAFGAYLLFNHAVGTVFVIIPSKSLTVNCIAPLLLICLYYYSKSLCQKLGSDG</sequence>
<feature type="transmembrane region" description="Helical" evidence="5">
    <location>
        <begin position="175"/>
        <end position="196"/>
    </location>
</feature>